<accession>I0WLS7</accession>
<dbReference type="EMBL" id="AJJH01000136">
    <property type="protein sequence ID" value="EID77343.1"/>
    <property type="molecule type" value="Genomic_DNA"/>
</dbReference>
<comment type="caution">
    <text evidence="1">The sequence shown here is derived from an EMBL/GenBank/DDBJ whole genome shotgun (WGS) entry which is preliminary data.</text>
</comment>
<gene>
    <name evidence="1" type="ORF">W59_23980</name>
</gene>
<organism evidence="1 2">
    <name type="scientific">Rhodococcus opacus RKJ300 = JCM 13270</name>
    <dbReference type="NCBI Taxonomy" id="1165867"/>
    <lineage>
        <taxon>Bacteria</taxon>
        <taxon>Bacillati</taxon>
        <taxon>Actinomycetota</taxon>
        <taxon>Actinomycetes</taxon>
        <taxon>Mycobacteriales</taxon>
        <taxon>Nocardiaceae</taxon>
        <taxon>Rhodococcus</taxon>
    </lineage>
</organism>
<evidence type="ECO:0000313" key="1">
    <source>
        <dbReference type="EMBL" id="EID77343.1"/>
    </source>
</evidence>
<name>I0WLS7_RHOOP</name>
<reference evidence="1 2" key="1">
    <citation type="journal article" date="2012" name="J. Bacteriol.">
        <title>Draft genome sequence of the nitrophenol-degrading actinomycete Rhodococcus imtechensis RKJ300.</title>
        <authorList>
            <person name="Vikram S."/>
            <person name="Kumar S."/>
            <person name="Subramanian S."/>
            <person name="Raghava G.P."/>
        </authorList>
    </citation>
    <scope>NUCLEOTIDE SEQUENCE [LARGE SCALE GENOMIC DNA]</scope>
    <source>
        <strain evidence="1 2">RKJ300</strain>
    </source>
</reference>
<proteinExistence type="predicted"/>
<sequence length="35" mass="4037">MYAAHDQPTVVEQEQARQALQLLRDVGQRRGRPSM</sequence>
<dbReference type="AlphaFoldDB" id="I0WLS7"/>
<dbReference type="Proteomes" id="UP000006447">
    <property type="component" value="Unassembled WGS sequence"/>
</dbReference>
<evidence type="ECO:0000313" key="2">
    <source>
        <dbReference type="Proteomes" id="UP000006447"/>
    </source>
</evidence>
<protein>
    <submittedName>
        <fullName evidence="1">Uncharacterized protein</fullName>
    </submittedName>
</protein>